<dbReference type="Gene3D" id="1.25.10.10">
    <property type="entry name" value="Leucine-rich Repeat Variant"/>
    <property type="match status" value="1"/>
</dbReference>
<dbReference type="InterPro" id="IPR016024">
    <property type="entry name" value="ARM-type_fold"/>
</dbReference>
<dbReference type="SUPFAM" id="SSF48371">
    <property type="entry name" value="ARM repeat"/>
    <property type="match status" value="1"/>
</dbReference>
<gene>
    <name evidence="2" type="ORF">M9Y10_023274</name>
</gene>
<organism evidence="2 3">
    <name type="scientific">Tritrichomonas musculus</name>
    <dbReference type="NCBI Taxonomy" id="1915356"/>
    <lineage>
        <taxon>Eukaryota</taxon>
        <taxon>Metamonada</taxon>
        <taxon>Parabasalia</taxon>
        <taxon>Tritrichomonadida</taxon>
        <taxon>Tritrichomonadidae</taxon>
        <taxon>Tritrichomonas</taxon>
    </lineage>
</organism>
<dbReference type="EMBL" id="JAPFFF010000003">
    <property type="protein sequence ID" value="KAK8894835.1"/>
    <property type="molecule type" value="Genomic_DNA"/>
</dbReference>
<evidence type="ECO:0000313" key="2">
    <source>
        <dbReference type="EMBL" id="KAK8894835.1"/>
    </source>
</evidence>
<accession>A0ABR2KUM0</accession>
<dbReference type="InterPro" id="IPR011989">
    <property type="entry name" value="ARM-like"/>
</dbReference>
<name>A0ABR2KUM0_9EUKA</name>
<comment type="caution">
    <text evidence="2">The sequence shown here is derived from an EMBL/GenBank/DDBJ whole genome shotgun (WGS) entry which is preliminary data.</text>
</comment>
<proteinExistence type="predicted"/>
<reference evidence="2 3" key="1">
    <citation type="submission" date="2024-04" db="EMBL/GenBank/DDBJ databases">
        <title>Tritrichomonas musculus Genome.</title>
        <authorList>
            <person name="Alves-Ferreira E."/>
            <person name="Grigg M."/>
            <person name="Lorenzi H."/>
            <person name="Galac M."/>
        </authorList>
    </citation>
    <scope>NUCLEOTIDE SEQUENCE [LARGE SCALE GENOMIC DNA]</scope>
    <source>
        <strain evidence="2 3">EAF2021</strain>
    </source>
</reference>
<protein>
    <submittedName>
        <fullName evidence="2">Uncharacterized protein</fullName>
    </submittedName>
</protein>
<feature type="region of interest" description="Disordered" evidence="1">
    <location>
        <begin position="530"/>
        <end position="549"/>
    </location>
</feature>
<keyword evidence="3" id="KW-1185">Reference proteome</keyword>
<evidence type="ECO:0000256" key="1">
    <source>
        <dbReference type="SAM" id="MobiDB-lite"/>
    </source>
</evidence>
<evidence type="ECO:0000313" key="3">
    <source>
        <dbReference type="Proteomes" id="UP001470230"/>
    </source>
</evidence>
<dbReference type="Proteomes" id="UP001470230">
    <property type="component" value="Unassembled WGS sequence"/>
</dbReference>
<sequence length="578" mass="67204">MTDYKDCEISADGFVIPNFDFNSLDAIIPVSTPSITPYEFNTTDEFQNILDAMKKNDIQLICKHLIFFKAAVIDNSNDIPEELFNEYSVPSTLMLLIDPIKYPMLLYTSLCAAIAWTGAQARDSELFNDLNFIKFLIEITVIALSDPKFEGDRKIGNAALGLLRNLVFNSNNIRISFIKMRGIELFSSLFLEIKDQNIDNYILWTLQNSLLVEPKPPFELIKAVESVFRSSFRVYMQGVDPSEIRLAIAYAKCGPIYAISLMKNAEFELASSYFIYAPGETQIMILDMFEMLALYPDEVVATIAKEKIKWNEFISKIPQLYNYYLNKKFISVASHLFAEHYRPIYDTEIVKCLIQIFCKGEYKIKYRVKDCLKVLFDSNPNDVLETIVYNNIIGRLIILLEDNNSGTVKFSLEILHYIVKYAQEDKDIQERIFTQLDENEFGPIIEDFCCSDELHPSYSDLADLVRKEYEILSDIYDEEQRILHEKRAEEEEDINYQQMQTPYIDYQKLSQNHQNPDFAAFHFPNFNDQNINDNNNDNKVDDNNENNNNYNLEENVDGNEEEDVWIDADYIDIIDDDY</sequence>